<dbReference type="AlphaFoldDB" id="A0A7J5YRS8"/>
<feature type="region of interest" description="Disordered" evidence="1">
    <location>
        <begin position="672"/>
        <end position="784"/>
    </location>
</feature>
<dbReference type="InterPro" id="IPR027417">
    <property type="entry name" value="P-loop_NTPase"/>
</dbReference>
<dbReference type="PANTHER" id="PTHR46535">
    <property type="entry name" value="NEDD4-BINDING PROTEIN 2"/>
    <property type="match status" value="1"/>
</dbReference>
<dbReference type="GO" id="GO:0043130">
    <property type="term" value="F:ubiquitin binding"/>
    <property type="evidence" value="ECO:0007669"/>
    <property type="project" value="InterPro"/>
</dbReference>
<reference evidence="3 4" key="1">
    <citation type="submission" date="2020-03" db="EMBL/GenBank/DDBJ databases">
        <title>Dissostichus mawsoni Genome sequencing and assembly.</title>
        <authorList>
            <person name="Park H."/>
        </authorList>
    </citation>
    <scope>NUCLEOTIDE SEQUENCE [LARGE SCALE GENOMIC DNA]</scope>
    <source>
        <strain evidence="3">DM0001</strain>
        <tissue evidence="3">Muscle</tissue>
    </source>
</reference>
<feature type="region of interest" description="Disordered" evidence="1">
    <location>
        <begin position="866"/>
        <end position="899"/>
    </location>
</feature>
<name>A0A7J5YRS8_DISMA</name>
<feature type="region of interest" description="Disordered" evidence="1">
    <location>
        <begin position="950"/>
        <end position="969"/>
    </location>
</feature>
<dbReference type="Gene3D" id="1.10.8.10">
    <property type="entry name" value="DNA helicase RuvA subunit, C-terminal domain"/>
    <property type="match status" value="1"/>
</dbReference>
<feature type="domain" description="CUE" evidence="2">
    <location>
        <begin position="59"/>
        <end position="102"/>
    </location>
</feature>
<dbReference type="Pfam" id="PF25125">
    <property type="entry name" value="DUF7817"/>
    <property type="match status" value="1"/>
</dbReference>
<evidence type="ECO:0000313" key="4">
    <source>
        <dbReference type="Proteomes" id="UP000518266"/>
    </source>
</evidence>
<feature type="region of interest" description="Disordered" evidence="1">
    <location>
        <begin position="1059"/>
        <end position="1084"/>
    </location>
</feature>
<dbReference type="PANTHER" id="PTHR46535:SF1">
    <property type="entry name" value="NEDD4-BINDING PROTEIN 2"/>
    <property type="match status" value="1"/>
</dbReference>
<gene>
    <name evidence="3" type="ORF">F7725_005465</name>
</gene>
<dbReference type="InterPro" id="IPR056719">
    <property type="entry name" value="DUF7817"/>
</dbReference>
<feature type="compositionally biased region" description="Polar residues" evidence="1">
    <location>
        <begin position="977"/>
        <end position="987"/>
    </location>
</feature>
<feature type="region of interest" description="Disordered" evidence="1">
    <location>
        <begin position="798"/>
        <end position="854"/>
    </location>
</feature>
<dbReference type="Pfam" id="PF02845">
    <property type="entry name" value="CUE"/>
    <property type="match status" value="1"/>
</dbReference>
<dbReference type="SUPFAM" id="SSF46934">
    <property type="entry name" value="UBA-like"/>
    <property type="match status" value="1"/>
</dbReference>
<sequence length="1181" mass="130281">ANARGRWLRYASAEEKRPEPGQSPRRRAAGGGGPQPTTSGFDGTMANNFASSTSLSSSEKEKIVQSMQEMFSHLDPEVIYIVLSECDFKVENAMDSLLELSVAAEVAAPMPSHVSGFELTAAALLRPLRFSEPKPDSSKPPQLPSPPSTNLLTEELDLLVDQELETLTAQQCAKEDHHSSPYLSVGMSLSSFPPPPFPQQVLPELLQSSMQPGSRGSSGGGPVEHISGASSPLDQLSIWEDEMVEKQQSRVDFTHLMTENPADKTKSPLDLAASGRPSAFQVYKKQDPLHTLPDSARVMPSKAIVGGARSKVNIVFSPCPWKPGASLHYPCGFQLAKDAQACLSLAESGHGRPGTAQTFCYYPKVLGPVCWATSPPPVQQATLGREGPCVVTRASRIWEVYLGKHNRGGVILSTDNYFTRHGEYQFDPTALGEAHEWNHKQAKEAFERGANPIIIDNTNMQGWEMKPYVAQALKNVYKVLFREPDTWWKSKPRELERRTKHDVPLEKIRRMLNSYERYVTVQSIMGSQMPEVKQRLAMENRSPQPVSSETPRPDLVGQPGLTEGFKPRPQLFSSLPDVSSIGRSGEVGMLEDCPNESTESLNLQHTESFTEHPEINDEEENMDLGELDSELDAQIYSNLPIGDQRIPDCIVESVMSEGHRGDELPVAFSESIAQRVRRERPSRRSDFDRSEPADVVKDTNQSDSEAKEKEKSKEAEGVEIVRDGREKGRPYMLDFVGDWPSEGSLEQRQLRRSERHEEANGKKEEVSQEAQKKKTKVQSGSNVTEFQKLLDLIQTGVADIQTDSSRSSSLSPTPREELEKEEEAAGIFGDSHESRSNREESQQNMTQDNCSRAELPDCVLDWKAADSAKVKDSRIDHWEGQKTENEASRTTGGNVLEMGSETGSVDVISTNPTNPLSDPIASLLEPSNTVEASVCHDGQASHNIECEVGTEPETSVEADQSHASDACQSPVCEGSVETESSSFSGGSQERRLRPGRRSGKQCKLALTFTQNCPASSMNNLESPNTSTQSINSTLDSIKTDIEPDNCDISLSIKPNSDLSIESNSEAQLQPPSPLPLPLVDGGHHTQTEPQDFALLWRLNHKNSSDDAVVTGDIQSCLETPFASYQSVPPPSLQLWQFTTPAKERCPTMWRMRKAHRWRRKISGQLKTGLRACASSAAISNW</sequence>
<dbReference type="InterPro" id="IPR052772">
    <property type="entry name" value="Endo/PolyKinase_Domain-Protein"/>
</dbReference>
<feature type="region of interest" description="Disordered" evidence="1">
    <location>
        <begin position="130"/>
        <end position="150"/>
    </location>
</feature>
<dbReference type="GO" id="GO:0004519">
    <property type="term" value="F:endonuclease activity"/>
    <property type="evidence" value="ECO:0007669"/>
    <property type="project" value="TreeGrafter"/>
</dbReference>
<feature type="region of interest" description="Disordered" evidence="1">
    <location>
        <begin position="209"/>
        <end position="229"/>
    </location>
</feature>
<dbReference type="OrthoDB" id="3231855at2759"/>
<proteinExistence type="predicted"/>
<accession>A0A7J5YRS8</accession>
<comment type="caution">
    <text evidence="3">The sequence shown here is derived from an EMBL/GenBank/DDBJ whole genome shotgun (WGS) entry which is preliminary data.</text>
</comment>
<dbReference type="InterPro" id="IPR041801">
    <property type="entry name" value="N4BP2_CUE"/>
</dbReference>
<dbReference type="Gene3D" id="3.40.50.300">
    <property type="entry name" value="P-loop containing nucleotide triphosphate hydrolases"/>
    <property type="match status" value="1"/>
</dbReference>
<feature type="region of interest" description="Disordered" evidence="1">
    <location>
        <begin position="976"/>
        <end position="1000"/>
    </location>
</feature>
<dbReference type="GO" id="GO:0005634">
    <property type="term" value="C:nucleus"/>
    <property type="evidence" value="ECO:0007669"/>
    <property type="project" value="TreeGrafter"/>
</dbReference>
<feature type="compositionally biased region" description="Basic and acidic residues" evidence="1">
    <location>
        <begin position="866"/>
        <end position="887"/>
    </location>
</feature>
<evidence type="ECO:0000256" key="1">
    <source>
        <dbReference type="SAM" id="MobiDB-lite"/>
    </source>
</evidence>
<evidence type="ECO:0000259" key="2">
    <source>
        <dbReference type="PROSITE" id="PS51140"/>
    </source>
</evidence>
<protein>
    <recommendedName>
        <fullName evidence="2">CUE domain-containing protein</fullName>
    </recommendedName>
</protein>
<feature type="compositionally biased region" description="Basic and acidic residues" evidence="1">
    <location>
        <begin position="748"/>
        <end position="772"/>
    </location>
</feature>
<organism evidence="3 4">
    <name type="scientific">Dissostichus mawsoni</name>
    <name type="common">Antarctic cod</name>
    <dbReference type="NCBI Taxonomy" id="36200"/>
    <lineage>
        <taxon>Eukaryota</taxon>
        <taxon>Metazoa</taxon>
        <taxon>Chordata</taxon>
        <taxon>Craniata</taxon>
        <taxon>Vertebrata</taxon>
        <taxon>Euteleostomi</taxon>
        <taxon>Actinopterygii</taxon>
        <taxon>Neopterygii</taxon>
        <taxon>Teleostei</taxon>
        <taxon>Neoteleostei</taxon>
        <taxon>Acanthomorphata</taxon>
        <taxon>Eupercaria</taxon>
        <taxon>Perciformes</taxon>
        <taxon>Notothenioidei</taxon>
        <taxon>Nototheniidae</taxon>
        <taxon>Dissostichus</taxon>
    </lineage>
</organism>
<dbReference type="Proteomes" id="UP000518266">
    <property type="component" value="Unassembled WGS sequence"/>
</dbReference>
<dbReference type="SMART" id="SM00546">
    <property type="entry name" value="CUE"/>
    <property type="match status" value="1"/>
</dbReference>
<dbReference type="Pfam" id="PF13671">
    <property type="entry name" value="AAA_33"/>
    <property type="match status" value="1"/>
</dbReference>
<evidence type="ECO:0000313" key="3">
    <source>
        <dbReference type="EMBL" id="KAF3852110.1"/>
    </source>
</evidence>
<keyword evidence="4" id="KW-1185">Reference proteome</keyword>
<feature type="compositionally biased region" description="Polar residues" evidence="1">
    <location>
        <begin position="957"/>
        <end position="967"/>
    </location>
</feature>
<dbReference type="InterPro" id="IPR009060">
    <property type="entry name" value="UBA-like_sf"/>
</dbReference>
<feature type="compositionally biased region" description="Low complexity" evidence="1">
    <location>
        <begin position="802"/>
        <end position="813"/>
    </location>
</feature>
<feature type="region of interest" description="Disordered" evidence="1">
    <location>
        <begin position="1"/>
        <end position="56"/>
    </location>
</feature>
<dbReference type="InterPro" id="IPR003892">
    <property type="entry name" value="CUE"/>
</dbReference>
<dbReference type="PROSITE" id="PS51140">
    <property type="entry name" value="CUE"/>
    <property type="match status" value="1"/>
</dbReference>
<feature type="non-terminal residue" evidence="3">
    <location>
        <position position="1181"/>
    </location>
</feature>
<dbReference type="EMBL" id="JAAKFY010000009">
    <property type="protein sequence ID" value="KAF3852110.1"/>
    <property type="molecule type" value="Genomic_DNA"/>
</dbReference>
<feature type="compositionally biased region" description="Basic and acidic residues" evidence="1">
    <location>
        <begin position="704"/>
        <end position="729"/>
    </location>
</feature>
<dbReference type="CDD" id="cd14365">
    <property type="entry name" value="CUE_N4BP2"/>
    <property type="match status" value="1"/>
</dbReference>
<feature type="compositionally biased region" description="Basic and acidic residues" evidence="1">
    <location>
        <begin position="682"/>
        <end position="697"/>
    </location>
</feature>
<feature type="compositionally biased region" description="Basic and acidic residues" evidence="1">
    <location>
        <begin position="830"/>
        <end position="841"/>
    </location>
</feature>